<dbReference type="Proteomes" id="UP000242849">
    <property type="component" value="Unassembled WGS sequence"/>
</dbReference>
<evidence type="ECO:0000313" key="2">
    <source>
        <dbReference type="Proteomes" id="UP000242849"/>
    </source>
</evidence>
<dbReference type="STRING" id="53406.SAMN05421553_1800"/>
<organism evidence="1 2">
    <name type="scientific">Pseudomonas anguilliseptica</name>
    <dbReference type="NCBI Taxonomy" id="53406"/>
    <lineage>
        <taxon>Bacteria</taxon>
        <taxon>Pseudomonadati</taxon>
        <taxon>Pseudomonadota</taxon>
        <taxon>Gammaproteobacteria</taxon>
        <taxon>Pseudomonadales</taxon>
        <taxon>Pseudomonadaceae</taxon>
        <taxon>Pseudomonas</taxon>
    </lineage>
</organism>
<dbReference type="EMBL" id="FNSC01000001">
    <property type="protein sequence ID" value="SEC98338.1"/>
    <property type="molecule type" value="Genomic_DNA"/>
</dbReference>
<dbReference type="SUPFAM" id="SSF53474">
    <property type="entry name" value="alpha/beta-Hydrolases"/>
    <property type="match status" value="1"/>
</dbReference>
<reference evidence="2" key="1">
    <citation type="submission" date="2016-10" db="EMBL/GenBank/DDBJ databases">
        <authorList>
            <person name="Varghese N."/>
            <person name="Submissions S."/>
        </authorList>
    </citation>
    <scope>NUCLEOTIDE SEQUENCE [LARGE SCALE GENOMIC DNA]</scope>
    <source>
        <strain evidence="2">DSM 12111</strain>
    </source>
</reference>
<protein>
    <recommendedName>
        <fullName evidence="3">Alpha/beta hydrolase</fullName>
    </recommendedName>
</protein>
<evidence type="ECO:0008006" key="3">
    <source>
        <dbReference type="Google" id="ProtNLM"/>
    </source>
</evidence>
<dbReference type="Gene3D" id="3.40.50.1820">
    <property type="entry name" value="alpha/beta hydrolase"/>
    <property type="match status" value="1"/>
</dbReference>
<dbReference type="AlphaFoldDB" id="A0A1H4X082"/>
<dbReference type="Pfam" id="PF06821">
    <property type="entry name" value="Ser_hydrolase"/>
    <property type="match status" value="1"/>
</dbReference>
<dbReference type="GO" id="GO:0016787">
    <property type="term" value="F:hydrolase activity"/>
    <property type="evidence" value="ECO:0007669"/>
    <property type="project" value="InterPro"/>
</dbReference>
<keyword evidence="2" id="KW-1185">Reference proteome</keyword>
<dbReference type="InterPro" id="IPR029058">
    <property type="entry name" value="AB_hydrolase_fold"/>
</dbReference>
<proteinExistence type="predicted"/>
<evidence type="ECO:0000313" key="1">
    <source>
        <dbReference type="EMBL" id="SEC98338.1"/>
    </source>
</evidence>
<dbReference type="InterPro" id="IPR010662">
    <property type="entry name" value="RBBP9/YdeN"/>
</dbReference>
<dbReference type="RefSeq" id="WP_090379331.1">
    <property type="nucleotide sequence ID" value="NZ_FNSC01000001.1"/>
</dbReference>
<sequence>MNVLILPGIGNSGQDHWQSHWEQTNSNYSRVNQSDWDNPSCADWIASLEDSVKRSGTDTILVAHSLACLLVSHWAAQTKLQIKAALLVAVPNPKGPAFPTQTIGFDPVPMQRLPFKSKVIASTNDPYGGVAYAEECAAIWGSNLVNIGAAGHINSASGLGTWPEGYRLLQQLKAD</sequence>
<gene>
    <name evidence="1" type="ORF">SAMN05421553_1800</name>
</gene>
<dbReference type="OrthoDB" id="9804993at2"/>
<name>A0A1H4X082_PSEAG</name>
<accession>A0A1H4X082</accession>